<gene>
    <name evidence="9" type="ORF">GQ671_03595</name>
</gene>
<keyword evidence="2" id="KW-0378">Hydrolase</keyword>
<feature type="active site" description="Proton donor" evidence="7">
    <location>
        <position position="475"/>
    </location>
</feature>
<keyword evidence="3" id="KW-0805">Transcription regulation</keyword>
<evidence type="ECO:0000256" key="1">
    <source>
        <dbReference type="ARBA" id="ARBA00008875"/>
    </source>
</evidence>
<keyword evidence="5" id="KW-0804">Transcription</keyword>
<dbReference type="PANTHER" id="PTHR43280:SF2">
    <property type="entry name" value="HTH-TYPE TRANSCRIPTIONAL REGULATOR EXSA"/>
    <property type="match status" value="1"/>
</dbReference>
<dbReference type="Gene3D" id="3.20.20.80">
    <property type="entry name" value="Glycosidases"/>
    <property type="match status" value="1"/>
</dbReference>
<dbReference type="PANTHER" id="PTHR43280">
    <property type="entry name" value="ARAC-FAMILY TRANSCRIPTIONAL REGULATOR"/>
    <property type="match status" value="1"/>
</dbReference>
<dbReference type="Gene3D" id="2.60.120.10">
    <property type="entry name" value="Jelly Rolls"/>
    <property type="match status" value="1"/>
</dbReference>
<dbReference type="Pfam" id="PF07883">
    <property type="entry name" value="Cupin_2"/>
    <property type="match status" value="1"/>
</dbReference>
<dbReference type="GO" id="GO:0005975">
    <property type="term" value="P:carbohydrate metabolic process"/>
    <property type="evidence" value="ECO:0007669"/>
    <property type="project" value="InterPro"/>
</dbReference>
<dbReference type="Gene3D" id="2.60.40.1500">
    <property type="entry name" value="Glycosyl hydrolase domain, family 39"/>
    <property type="match status" value="1"/>
</dbReference>
<dbReference type="InterPro" id="IPR013096">
    <property type="entry name" value="Cupin_2"/>
</dbReference>
<dbReference type="InterPro" id="IPR018062">
    <property type="entry name" value="HTH_AraC-typ_CS"/>
</dbReference>
<dbReference type="InterPro" id="IPR049166">
    <property type="entry name" value="GH39_cat"/>
</dbReference>
<evidence type="ECO:0000313" key="9">
    <source>
        <dbReference type="EMBL" id="MXQ50389.1"/>
    </source>
</evidence>
<proteinExistence type="inferred from homology"/>
<evidence type="ECO:0000259" key="8">
    <source>
        <dbReference type="PROSITE" id="PS01124"/>
    </source>
</evidence>
<dbReference type="InterPro" id="IPR009057">
    <property type="entry name" value="Homeodomain-like_sf"/>
</dbReference>
<dbReference type="SUPFAM" id="SSF46689">
    <property type="entry name" value="Homeodomain-like"/>
    <property type="match status" value="1"/>
</dbReference>
<organism evidence="9 10">
    <name type="scientific">Salinicoccus hispanicus</name>
    <dbReference type="NCBI Taxonomy" id="157225"/>
    <lineage>
        <taxon>Bacteria</taxon>
        <taxon>Bacillati</taxon>
        <taxon>Bacillota</taxon>
        <taxon>Bacilli</taxon>
        <taxon>Bacillales</taxon>
        <taxon>Staphylococcaceae</taxon>
        <taxon>Salinicoccus</taxon>
    </lineage>
</organism>
<dbReference type="SUPFAM" id="SSF51182">
    <property type="entry name" value="RmlC-like cupins"/>
    <property type="match status" value="1"/>
</dbReference>
<dbReference type="Gene3D" id="1.10.10.60">
    <property type="entry name" value="Homeodomain-like"/>
    <property type="match status" value="2"/>
</dbReference>
<dbReference type="GO" id="GO:0003700">
    <property type="term" value="F:DNA-binding transcription factor activity"/>
    <property type="evidence" value="ECO:0007669"/>
    <property type="project" value="InterPro"/>
</dbReference>
<protein>
    <submittedName>
        <fullName evidence="9">Helix-turn-helix domain-containing protein</fullName>
    </submittedName>
</protein>
<comment type="similarity">
    <text evidence="1">Belongs to the glycosyl hydrolase 39 family.</text>
</comment>
<evidence type="ECO:0000256" key="3">
    <source>
        <dbReference type="ARBA" id="ARBA00023015"/>
    </source>
</evidence>
<evidence type="ECO:0000313" key="10">
    <source>
        <dbReference type="Proteomes" id="UP000436284"/>
    </source>
</evidence>
<dbReference type="Proteomes" id="UP000436284">
    <property type="component" value="Unassembled WGS sequence"/>
</dbReference>
<dbReference type="AlphaFoldDB" id="A0A6N8U406"/>
<dbReference type="RefSeq" id="WP_160652792.1">
    <property type="nucleotide sequence ID" value="NZ_JBHRWU010000001.1"/>
</dbReference>
<evidence type="ECO:0000256" key="4">
    <source>
        <dbReference type="ARBA" id="ARBA00023125"/>
    </source>
</evidence>
<comment type="caution">
    <text evidence="9">The sequence shown here is derived from an EMBL/GenBank/DDBJ whole genome shotgun (WGS) entry which is preliminary data.</text>
</comment>
<evidence type="ECO:0000256" key="2">
    <source>
        <dbReference type="ARBA" id="ARBA00022801"/>
    </source>
</evidence>
<evidence type="ECO:0000256" key="6">
    <source>
        <dbReference type="ARBA" id="ARBA00023295"/>
    </source>
</evidence>
<dbReference type="SMART" id="SM00342">
    <property type="entry name" value="HTH_ARAC"/>
    <property type="match status" value="1"/>
</dbReference>
<accession>A0A6N8U406</accession>
<keyword evidence="6" id="KW-0326">Glycosidase</keyword>
<dbReference type="GO" id="GO:0043565">
    <property type="term" value="F:sequence-specific DNA binding"/>
    <property type="evidence" value="ECO:0007669"/>
    <property type="project" value="InterPro"/>
</dbReference>
<dbReference type="InterPro" id="IPR000514">
    <property type="entry name" value="Glyco_hydro_39"/>
</dbReference>
<keyword evidence="4" id="KW-0238">DNA-binding</keyword>
<dbReference type="SUPFAM" id="SSF51011">
    <property type="entry name" value="Glycosyl hydrolase domain"/>
    <property type="match status" value="1"/>
</dbReference>
<dbReference type="EMBL" id="WUUK01000001">
    <property type="protein sequence ID" value="MXQ50389.1"/>
    <property type="molecule type" value="Genomic_DNA"/>
</dbReference>
<dbReference type="PROSITE" id="PS00041">
    <property type="entry name" value="HTH_ARAC_FAMILY_1"/>
    <property type="match status" value="1"/>
</dbReference>
<dbReference type="InterPro" id="IPR017853">
    <property type="entry name" value="GH"/>
</dbReference>
<evidence type="ECO:0000256" key="7">
    <source>
        <dbReference type="PIRSR" id="PIRSR600514-1"/>
    </source>
</evidence>
<dbReference type="InterPro" id="IPR014710">
    <property type="entry name" value="RmlC-like_jellyroll"/>
</dbReference>
<dbReference type="OrthoDB" id="9776971at2"/>
<dbReference type="InterPro" id="IPR018060">
    <property type="entry name" value="HTH_AraC"/>
</dbReference>
<sequence length="838" mass="98709">MHYKYEQIDYQVDLPINIFTHTVEQFPFHWHEATEILFVLEGELDIRVNQDDYRLETGDVFLVNENELHFISSRTGFGQTHLLVLQYDNRYFRNLDIDIEQKSFYLNSKEVEDESIFVLDEIKYILANMMDLVLNQKNLYDLKIKKMLLDLVVILLEHFEVPAKAKKKRLEDDQRLVNILQYMNEQCMEVHFGLQDVAKEFSLNPHYLSRYFKSNVGVSLKKYLDNMRLNKSLLTLRTTDETVTDIALKFGFPDSKSYYRVFKETMGITPIQYREQYRIELKKGVIKDYLSINSKESFVNLFKYLDRKDIGGSTVKKVEPKTIDLSRHSKGINRSFTELMTFGFAPHALRKDFYDQLKQIQDEIGFEYIRFHGIFSDQLLVYNERSDGSYYFKFNHIDSLLDNLLEVRLKPFIELGFMPKDLASTDKKLFSWEAFISPPKDMERWLGLLDAFFRHLINRYGLQEVRTWYFEFWNEPEVEQFWAGTRQEFFAFYAESYRCIKAIDPEIKIGGFGIIDFFRSQKWLDDFEAFTHKEEVGVDFFSFHVYNLSTNIPTQSETPQIKSDDALTKTGIQEIAESGSIMLGDEDNFSARIDHIIDKSRGLPSINKELWITEWNANPDSRDLLHDTCYMGTFITKSVIENFEKVKGMGFWTFTDIFDEFRLEQPLFHGGFGLLTYNGIKKAGYHAFLFLSRLGEYLVAKDDDMIITRSGEDYQILLINYNHPNHLYRSFDYSQLSPTSRHKVFEDERVKSIHLTLKDLDGEYIVKKQYVNSQQGSSYDAWVDIGAPEVMDKDTIKYIRGRSEPGVEIEHVSARKAYSLETSLQPHEIQLIEIKRAY</sequence>
<dbReference type="PROSITE" id="PS01124">
    <property type="entry name" value="HTH_ARAC_FAMILY_2"/>
    <property type="match status" value="1"/>
</dbReference>
<name>A0A6N8U406_9STAP</name>
<dbReference type="InterPro" id="IPR011051">
    <property type="entry name" value="RmlC_Cupin_sf"/>
</dbReference>
<feature type="domain" description="HTH araC/xylS-type" evidence="8">
    <location>
        <begin position="177"/>
        <end position="276"/>
    </location>
</feature>
<evidence type="ECO:0000256" key="5">
    <source>
        <dbReference type="ARBA" id="ARBA00023163"/>
    </source>
</evidence>
<dbReference type="GO" id="GO:0004553">
    <property type="term" value="F:hydrolase activity, hydrolyzing O-glycosyl compounds"/>
    <property type="evidence" value="ECO:0007669"/>
    <property type="project" value="InterPro"/>
</dbReference>
<dbReference type="CDD" id="cd02209">
    <property type="entry name" value="cupin_XRE_C"/>
    <property type="match status" value="1"/>
</dbReference>
<dbReference type="PRINTS" id="PR00745">
    <property type="entry name" value="GLHYDRLASE39"/>
</dbReference>
<reference evidence="9 10" key="1">
    <citation type="submission" date="2019-12" db="EMBL/GenBank/DDBJ databases">
        <title>Salinicoccus cyprini sp. nov., isolated from gastro-intestinal tract of mirror carp, Cyprinus carpio var. specularis, collected from Gobind Sagar Reservoir, Himachal Pradesh, India.</title>
        <authorList>
            <person name="Talwar C."/>
            <person name="Singh A.K."/>
            <person name="Lal R."/>
            <person name="Negi R.K."/>
        </authorList>
    </citation>
    <scope>NUCLEOTIDE SEQUENCE [LARGE SCALE GENOMIC DNA]</scope>
    <source>
        <strain evidence="9 10">J-82</strain>
    </source>
</reference>
<dbReference type="SUPFAM" id="SSF51445">
    <property type="entry name" value="(Trans)glycosidases"/>
    <property type="match status" value="1"/>
</dbReference>
<dbReference type="Pfam" id="PF01229">
    <property type="entry name" value="Glyco_hydro_39"/>
    <property type="match status" value="1"/>
</dbReference>
<dbReference type="Pfam" id="PF12833">
    <property type="entry name" value="HTH_18"/>
    <property type="match status" value="1"/>
</dbReference>
<keyword evidence="10" id="KW-1185">Reference proteome</keyword>